<dbReference type="InterPro" id="IPR001465">
    <property type="entry name" value="Malate_synthase_TIM"/>
</dbReference>
<evidence type="ECO:0000313" key="5">
    <source>
        <dbReference type="Proteomes" id="UP001319921"/>
    </source>
</evidence>
<dbReference type="AlphaFoldDB" id="A0AAQ4CR96"/>
<protein>
    <recommendedName>
        <fullName evidence="2">malate synthase</fullName>
        <ecNumber evidence="2">2.3.3.9</ecNumber>
    </recommendedName>
</protein>
<evidence type="ECO:0000256" key="1">
    <source>
        <dbReference type="ARBA" id="ARBA00006394"/>
    </source>
</evidence>
<proteinExistence type="inferred from homology"/>
<dbReference type="EC" id="2.3.3.9" evidence="2"/>
<dbReference type="FunFam" id="3.20.20.360:FF:000005">
    <property type="entry name" value="Malate synthase (GlcB)"/>
    <property type="match status" value="1"/>
</dbReference>
<dbReference type="GO" id="GO:0005737">
    <property type="term" value="C:cytoplasm"/>
    <property type="evidence" value="ECO:0007669"/>
    <property type="project" value="TreeGrafter"/>
</dbReference>
<dbReference type="GO" id="GO:0006097">
    <property type="term" value="P:glyoxylate cycle"/>
    <property type="evidence" value="ECO:0007669"/>
    <property type="project" value="InterPro"/>
</dbReference>
<evidence type="ECO:0000256" key="2">
    <source>
        <dbReference type="ARBA" id="ARBA00012636"/>
    </source>
</evidence>
<reference evidence="4 5" key="1">
    <citation type="journal article" date="2022" name="Microbiol. Resour. Announc.">
        <title>Complete Genome Sequence of the Hyperthermophilic and Acidophilic Archaeon Saccharolobus caldissimus Strain HS-3T.</title>
        <authorList>
            <person name="Sakai H.D."/>
            <person name="Kurosawa N."/>
        </authorList>
    </citation>
    <scope>NUCLEOTIDE SEQUENCE [LARGE SCALE GENOMIC DNA]</scope>
    <source>
        <strain evidence="4 5">JCM32116</strain>
    </source>
</reference>
<keyword evidence="5" id="KW-1185">Reference proteome</keyword>
<dbReference type="Proteomes" id="UP001319921">
    <property type="component" value="Chromosome"/>
</dbReference>
<dbReference type="EMBL" id="AP025226">
    <property type="protein sequence ID" value="BDB98327.1"/>
    <property type="molecule type" value="Genomic_DNA"/>
</dbReference>
<accession>A0AAQ4CR96</accession>
<dbReference type="Pfam" id="PF01274">
    <property type="entry name" value="MS_TIM-barrel"/>
    <property type="match status" value="1"/>
</dbReference>
<evidence type="ECO:0000259" key="3">
    <source>
        <dbReference type="Pfam" id="PF01274"/>
    </source>
</evidence>
<gene>
    <name evidence="4" type="ORF">SACC_13440</name>
</gene>
<feature type="domain" description="Malate synthase TIM barrel" evidence="3">
    <location>
        <begin position="217"/>
        <end position="423"/>
    </location>
</feature>
<dbReference type="SUPFAM" id="SSF51645">
    <property type="entry name" value="Malate synthase G"/>
    <property type="match status" value="1"/>
</dbReference>
<dbReference type="CDD" id="cd00480">
    <property type="entry name" value="malate_synt"/>
    <property type="match status" value="1"/>
</dbReference>
<name>A0AAQ4CR96_9CREN</name>
<dbReference type="InterPro" id="IPR011076">
    <property type="entry name" value="Malate_synth_sf"/>
</dbReference>
<dbReference type="InterPro" id="IPR006252">
    <property type="entry name" value="Malate_synthA"/>
</dbReference>
<dbReference type="PANTHER" id="PTHR42902">
    <property type="entry name" value="MALATE SYNTHASE"/>
    <property type="match status" value="1"/>
</dbReference>
<evidence type="ECO:0000313" key="4">
    <source>
        <dbReference type="EMBL" id="BDB98327.1"/>
    </source>
</evidence>
<dbReference type="Gene3D" id="3.20.20.360">
    <property type="entry name" value="Malate synthase, domain 3"/>
    <property type="match status" value="1"/>
</dbReference>
<comment type="similarity">
    <text evidence="1">Belongs to the malate synthase family.</text>
</comment>
<dbReference type="InterPro" id="IPR046363">
    <property type="entry name" value="MS_N_TIM-barrel_dom"/>
</dbReference>
<dbReference type="KEGG" id="scas:SACC_13440"/>
<organism evidence="4 5">
    <name type="scientific">Saccharolobus caldissimus</name>
    <dbReference type="NCBI Taxonomy" id="1702097"/>
    <lineage>
        <taxon>Archaea</taxon>
        <taxon>Thermoproteota</taxon>
        <taxon>Thermoprotei</taxon>
        <taxon>Sulfolobales</taxon>
        <taxon>Sulfolobaceae</taxon>
        <taxon>Saccharolobus</taxon>
    </lineage>
</organism>
<dbReference type="GO" id="GO:0004474">
    <property type="term" value="F:malate synthase activity"/>
    <property type="evidence" value="ECO:0007669"/>
    <property type="project" value="UniProtKB-EC"/>
</dbReference>
<sequence>MKFEDEMSLRLKIPEEIYQKYSDLFGEKTINEKIISVEKLIEELAIEFSEEIRRIINKRRKWLESKEPVTSKAAFPSFDEVFEDADGNKRTFREIIQGMIDNFLGIQSDLRWRLNENVPIPKDAHPLKNPGLEITGPWYPLSRAYNQINADVVSAMEDEEDASPAWYIPYGSGKTIADVWEARKNVKLFLSGKAPNPYYEKGKTYTLNKPRDKWPVVFHRLPGLHLLDFDITLDGKPVPAIIVSAVIYTLNNYNSLKSAGSGVYFYLPKIQTPEEALVVEKILRKIESKLGLKIGTLKIALLYEEANAGRFFPVILWIFRERLIKSNNGRWDYLGSLIEMWLQEKVLPDPQNITMTSPNMMAYQKYNALMMLLAGAKNGEADAAPVGGMAAVMLYPQTDPFGRHRYNLKALRGIKLDKLRERLIGLIFVAEEKVEGKITLEDIVNGKVKGKLYDMFRQSWVATKEEAYVKAGNEPLRASLEELQKMIDAPVNYIEVEGTKLPTVDSGLTPEERALFQKLGLIDERGKITPWVITKDMINTPEKLLFNKELWGGKDLWHALYDIPEGDITPEHVQHAFYMAANYGFQLLNGNLAAAIDDYELKQRFMNDLATYRIFTSWLWSVINRDASFTKDGYIKGPKLTKDGVIPAEDVLKVTKGTKVKDIFEKLWKLHLDWTYEFYKEQDMRVAKRIVETFGKASNSSIVEEVYKVVSKAYSSGPFREMSAKEAAQKLAKILNANPAEIEEELINLAPRFDRAMAPVIMEILMKQLLYPKYIMNSGKILFVLSPLDPERRLKVMDSIFSFREMVEDKVRRGELDKSVLDLYDYIYDNHW</sequence>
<dbReference type="PANTHER" id="PTHR42902:SF1">
    <property type="entry name" value="MALATE SYNTHASE 1-RELATED"/>
    <property type="match status" value="1"/>
</dbReference>